<protein>
    <recommendedName>
        <fullName evidence="2">DUF1985 domain-containing protein</fullName>
    </recommendedName>
</protein>
<evidence type="ECO:0000313" key="3">
    <source>
        <dbReference type="EMBL" id="EOA34496.1"/>
    </source>
</evidence>
<feature type="compositionally biased region" description="Basic residues" evidence="1">
    <location>
        <begin position="383"/>
        <end position="398"/>
    </location>
</feature>
<feature type="region of interest" description="Disordered" evidence="1">
    <location>
        <begin position="380"/>
        <end position="400"/>
    </location>
</feature>
<proteinExistence type="predicted"/>
<sequence length="441" mass="51238">MLPLRLFATNRYPTGGRINSYSRPEYLLDIWLKKSSFGGLLKLPIWRSSQSGKLVHQVLCRSLVTDKRHKMWFVYGGQPIRFSMREFAILTWLNCNPYPPEEEIKEMQTPRRKDETYWKKLFGPHSSMSIRDIVEWLKRDKRLPKSKRMDGQKRLRLALLVIVEGILVCDSSNVRATRKAAQMLADINSFDSFPWGRLSFERKMLLATHGFTLAIQLLILQAVPLLQNYLLGPDDSQTFAFRSVSQLTMCKRFHNSTILETEMDEKLQVESILKMEDTLELGTITWGDEVEDERIDFLCDVIKDGHIFKAESWHGGFSNLPSIYSGNEKDVDKVQADDALEVDLTHPKVWFWMMLSSKLIYLSIGLPSFPLSKGYQVLTPLPPKRRRRGPRRYGHSSQKRKEVEVEVEADMYEDGLYTPFRDVNPQLWEKFLAKLASHGEK</sequence>
<dbReference type="PANTHER" id="PTHR48449:SF1">
    <property type="entry name" value="DUF1985 DOMAIN-CONTAINING PROTEIN"/>
    <property type="match status" value="1"/>
</dbReference>
<dbReference type="InterPro" id="IPR015410">
    <property type="entry name" value="DUF1985"/>
</dbReference>
<dbReference type="AlphaFoldDB" id="R0GFU0"/>
<dbReference type="Pfam" id="PF09331">
    <property type="entry name" value="DUF1985"/>
    <property type="match status" value="1"/>
</dbReference>
<gene>
    <name evidence="3" type="ORF">CARUB_v10022046mg</name>
</gene>
<reference evidence="4" key="1">
    <citation type="journal article" date="2013" name="Nat. Genet.">
        <title>The Capsella rubella genome and the genomic consequences of rapid mating system evolution.</title>
        <authorList>
            <person name="Slotte T."/>
            <person name="Hazzouri K.M."/>
            <person name="Agren J.A."/>
            <person name="Koenig D."/>
            <person name="Maumus F."/>
            <person name="Guo Y.L."/>
            <person name="Steige K."/>
            <person name="Platts A.E."/>
            <person name="Escobar J.S."/>
            <person name="Newman L.K."/>
            <person name="Wang W."/>
            <person name="Mandakova T."/>
            <person name="Vello E."/>
            <person name="Smith L.M."/>
            <person name="Henz S.R."/>
            <person name="Steffen J."/>
            <person name="Takuno S."/>
            <person name="Brandvain Y."/>
            <person name="Coop G."/>
            <person name="Andolfatto P."/>
            <person name="Hu T.T."/>
            <person name="Blanchette M."/>
            <person name="Clark R.M."/>
            <person name="Quesneville H."/>
            <person name="Nordborg M."/>
            <person name="Gaut B.S."/>
            <person name="Lysak M.A."/>
            <person name="Jenkins J."/>
            <person name="Grimwood J."/>
            <person name="Chapman J."/>
            <person name="Prochnik S."/>
            <person name="Shu S."/>
            <person name="Rokhsar D."/>
            <person name="Schmutz J."/>
            <person name="Weigel D."/>
            <person name="Wright S.I."/>
        </authorList>
    </citation>
    <scope>NUCLEOTIDE SEQUENCE [LARGE SCALE GENOMIC DNA]</scope>
    <source>
        <strain evidence="4">cv. Monte Gargano</strain>
    </source>
</reference>
<organism evidence="3 4">
    <name type="scientific">Capsella rubella</name>
    <dbReference type="NCBI Taxonomy" id="81985"/>
    <lineage>
        <taxon>Eukaryota</taxon>
        <taxon>Viridiplantae</taxon>
        <taxon>Streptophyta</taxon>
        <taxon>Embryophyta</taxon>
        <taxon>Tracheophyta</taxon>
        <taxon>Spermatophyta</taxon>
        <taxon>Magnoliopsida</taxon>
        <taxon>eudicotyledons</taxon>
        <taxon>Gunneridae</taxon>
        <taxon>Pentapetalae</taxon>
        <taxon>rosids</taxon>
        <taxon>malvids</taxon>
        <taxon>Brassicales</taxon>
        <taxon>Brassicaceae</taxon>
        <taxon>Camelineae</taxon>
        <taxon>Capsella</taxon>
    </lineage>
</organism>
<evidence type="ECO:0000313" key="4">
    <source>
        <dbReference type="Proteomes" id="UP000029121"/>
    </source>
</evidence>
<dbReference type="Proteomes" id="UP000029121">
    <property type="component" value="Unassembled WGS sequence"/>
</dbReference>
<feature type="domain" description="DUF1985" evidence="2">
    <location>
        <begin position="59"/>
        <end position="202"/>
    </location>
</feature>
<name>R0GFU0_9BRAS</name>
<dbReference type="PANTHER" id="PTHR48449">
    <property type="entry name" value="DUF1985 DOMAIN-CONTAINING PROTEIN"/>
    <property type="match status" value="1"/>
</dbReference>
<evidence type="ECO:0000259" key="2">
    <source>
        <dbReference type="Pfam" id="PF09331"/>
    </source>
</evidence>
<keyword evidence="4" id="KW-1185">Reference proteome</keyword>
<accession>R0GFU0</accession>
<evidence type="ECO:0000256" key="1">
    <source>
        <dbReference type="SAM" id="MobiDB-lite"/>
    </source>
</evidence>
<dbReference type="EMBL" id="KB870806">
    <property type="protein sequence ID" value="EOA34496.1"/>
    <property type="molecule type" value="Genomic_DNA"/>
</dbReference>